<protein>
    <submittedName>
        <fullName evidence="1">Heme-binding protein</fullName>
    </submittedName>
</protein>
<dbReference type="Proteomes" id="UP001431181">
    <property type="component" value="Unassembled WGS sequence"/>
</dbReference>
<dbReference type="Gene3D" id="3.30.450.150">
    <property type="entry name" value="Haem-degrading domain"/>
    <property type="match status" value="1"/>
</dbReference>
<sequence>MLNKTITKQDLATQAALQLCSAAMDQAEKCGINICITIVNSSGRTLASAAMNNAPLLSQAISHKKAFTAASFGIPTKQWQERLAERNNTLLALQSEPDFTFLGGGIPILLQGIVIGAIGVSGGSEQQDIDCATIAINTLVS</sequence>
<comment type="caution">
    <text evidence="1">The sequence shown here is derived from an EMBL/GenBank/DDBJ whole genome shotgun (WGS) entry which is preliminary data.</text>
</comment>
<gene>
    <name evidence="1" type="ORF">ONZ52_22085</name>
</gene>
<dbReference type="InterPro" id="IPR038084">
    <property type="entry name" value="PduO/GlcC-like_sf"/>
</dbReference>
<dbReference type="EMBL" id="JAPEUL010000012">
    <property type="protein sequence ID" value="MCW4631448.1"/>
    <property type="molecule type" value="Genomic_DNA"/>
</dbReference>
<evidence type="ECO:0000313" key="1">
    <source>
        <dbReference type="EMBL" id="MCW4631448.1"/>
    </source>
</evidence>
<evidence type="ECO:0000313" key="2">
    <source>
        <dbReference type="Proteomes" id="UP001431181"/>
    </source>
</evidence>
<keyword evidence="2" id="KW-1185">Reference proteome</keyword>
<dbReference type="SUPFAM" id="SSF143744">
    <property type="entry name" value="GlcG-like"/>
    <property type="match status" value="1"/>
</dbReference>
<proteinExistence type="predicted"/>
<dbReference type="PANTHER" id="PTHR34309">
    <property type="entry name" value="SLR1406 PROTEIN"/>
    <property type="match status" value="1"/>
</dbReference>
<accession>A0ABT3KLL5</accession>
<reference evidence="1" key="1">
    <citation type="submission" date="2022-11" db="EMBL/GenBank/DDBJ databases">
        <title>Marinomonas sp. nov., isolated from marine algae.</title>
        <authorList>
            <person name="Choi D.G."/>
            <person name="Kim J.M."/>
            <person name="Lee J.K."/>
            <person name="Baek J.H."/>
            <person name="Jeon C.O."/>
        </authorList>
    </citation>
    <scope>NUCLEOTIDE SEQUENCE</scope>
    <source>
        <strain evidence="1">KJ51-3</strain>
    </source>
</reference>
<organism evidence="1 2">
    <name type="scientific">Marinomonas rhodophyticola</name>
    <dbReference type="NCBI Taxonomy" id="2992803"/>
    <lineage>
        <taxon>Bacteria</taxon>
        <taxon>Pseudomonadati</taxon>
        <taxon>Pseudomonadota</taxon>
        <taxon>Gammaproteobacteria</taxon>
        <taxon>Oceanospirillales</taxon>
        <taxon>Oceanospirillaceae</taxon>
        <taxon>Marinomonas</taxon>
    </lineage>
</organism>
<dbReference type="Pfam" id="PF03928">
    <property type="entry name" value="HbpS-like"/>
    <property type="match status" value="1"/>
</dbReference>
<dbReference type="InterPro" id="IPR052517">
    <property type="entry name" value="GlcG_carb_metab_protein"/>
</dbReference>
<name>A0ABT3KLL5_9GAMM</name>
<dbReference type="RefSeq" id="WP_265220780.1">
    <property type="nucleotide sequence ID" value="NZ_JAPEUL010000012.1"/>
</dbReference>
<dbReference type="PANTHER" id="PTHR34309:SF1">
    <property type="entry name" value="PROTEIN GLCG"/>
    <property type="match status" value="1"/>
</dbReference>
<dbReference type="InterPro" id="IPR005624">
    <property type="entry name" value="PduO/GlcC-like"/>
</dbReference>